<protein>
    <submittedName>
        <fullName evidence="4">NAD-dependent epimerase/dehydratase family protein</fullName>
    </submittedName>
</protein>
<feature type="region of interest" description="Disordered" evidence="2">
    <location>
        <begin position="283"/>
        <end position="310"/>
    </location>
</feature>
<evidence type="ECO:0000256" key="1">
    <source>
        <dbReference type="ARBA" id="ARBA00023002"/>
    </source>
</evidence>
<dbReference type="InterPro" id="IPR050425">
    <property type="entry name" value="NAD(P)_dehydrat-like"/>
</dbReference>
<accession>A0A5J5GSC4</accession>
<dbReference type="FunFam" id="3.40.50.720:FF:000085">
    <property type="entry name" value="Dihydroflavonol reductase"/>
    <property type="match status" value="1"/>
</dbReference>
<evidence type="ECO:0000259" key="3">
    <source>
        <dbReference type="Pfam" id="PF01370"/>
    </source>
</evidence>
<evidence type="ECO:0000313" key="4">
    <source>
        <dbReference type="EMBL" id="KAA9010444.1"/>
    </source>
</evidence>
<dbReference type="Gene3D" id="3.40.50.720">
    <property type="entry name" value="NAD(P)-binding Rossmann-like Domain"/>
    <property type="match status" value="1"/>
</dbReference>
<reference evidence="4 5" key="1">
    <citation type="submission" date="2019-09" db="EMBL/GenBank/DDBJ databases">
        <authorList>
            <person name="Park J.-S."/>
            <person name="Choi H.-J."/>
        </authorList>
    </citation>
    <scope>NUCLEOTIDE SEQUENCE [LARGE SCALE GENOMIC DNA]</scope>
    <source>
        <strain evidence="4 5">176SS1-4</strain>
    </source>
</reference>
<organism evidence="4 5">
    <name type="scientific">Histidinibacterium aquaticum</name>
    <dbReference type="NCBI Taxonomy" id="2613962"/>
    <lineage>
        <taxon>Bacteria</taxon>
        <taxon>Pseudomonadati</taxon>
        <taxon>Pseudomonadota</taxon>
        <taxon>Alphaproteobacteria</taxon>
        <taxon>Rhodobacterales</taxon>
        <taxon>Paracoccaceae</taxon>
        <taxon>Histidinibacterium</taxon>
    </lineage>
</organism>
<keyword evidence="5" id="KW-1185">Reference proteome</keyword>
<dbReference type="InterPro" id="IPR036291">
    <property type="entry name" value="NAD(P)-bd_dom_sf"/>
</dbReference>
<dbReference type="PANTHER" id="PTHR10366">
    <property type="entry name" value="NAD DEPENDENT EPIMERASE/DEHYDRATASE"/>
    <property type="match status" value="1"/>
</dbReference>
<feature type="domain" description="NAD-dependent epimerase/dehydratase" evidence="3">
    <location>
        <begin position="11"/>
        <end position="247"/>
    </location>
</feature>
<dbReference type="EMBL" id="VYQE01000001">
    <property type="protein sequence ID" value="KAA9010444.1"/>
    <property type="molecule type" value="Genomic_DNA"/>
</dbReference>
<evidence type="ECO:0000256" key="2">
    <source>
        <dbReference type="SAM" id="MobiDB-lite"/>
    </source>
</evidence>
<dbReference type="Proteomes" id="UP000326554">
    <property type="component" value="Unassembled WGS sequence"/>
</dbReference>
<comment type="caution">
    <text evidence="4">The sequence shown here is derived from an EMBL/GenBank/DDBJ whole genome shotgun (WGS) entry which is preliminary data.</text>
</comment>
<dbReference type="SUPFAM" id="SSF51735">
    <property type="entry name" value="NAD(P)-binding Rossmann-fold domains"/>
    <property type="match status" value="1"/>
</dbReference>
<proteinExistence type="predicted"/>
<name>A0A5J5GSC4_9RHOB</name>
<sequence>MSLSYNTEHPVLVTGATGYVAGWLIQRLLDEGFTVHAAMRNPDDARKRAHLDEMAEGAKGEIKYFHADLLDDGSFSEAMQSCEVVFHTASPFTMKYEDPQRDLIDPALNGTQNVLKSVNEIPTVKRVVLTSSIAAVRGGGDDQRNAPDGVLDESVWNTQSNLDDGPYAYSKTLAEREAWRMADGQDRWRLVVVNPGLVVGPGKAPTQTSASFDFLRQIGDGTFKEGTPPVQLPAVDVRDVAEAHFRAGFETEAEGRHLTFERPIWLGEIADMLEAEFGERFDWPKERPTSSDDPEFKADNSKLRERLGVEPRDVAPGIKEMFQKMIDVGDVVRQDS</sequence>
<gene>
    <name evidence="4" type="ORF">F3S47_04155</name>
</gene>
<dbReference type="AlphaFoldDB" id="A0A5J5GSC4"/>
<dbReference type="Pfam" id="PF01370">
    <property type="entry name" value="Epimerase"/>
    <property type="match status" value="1"/>
</dbReference>
<keyword evidence="1" id="KW-0560">Oxidoreductase</keyword>
<dbReference type="RefSeq" id="WP_150443930.1">
    <property type="nucleotide sequence ID" value="NZ_VYQE01000001.1"/>
</dbReference>
<dbReference type="GO" id="GO:0016616">
    <property type="term" value="F:oxidoreductase activity, acting on the CH-OH group of donors, NAD or NADP as acceptor"/>
    <property type="evidence" value="ECO:0007669"/>
    <property type="project" value="TreeGrafter"/>
</dbReference>
<dbReference type="PANTHER" id="PTHR10366:SF852">
    <property type="entry name" value="CINNAMOYL-COA REDUCTASE CAD2"/>
    <property type="match status" value="1"/>
</dbReference>
<evidence type="ECO:0000313" key="5">
    <source>
        <dbReference type="Proteomes" id="UP000326554"/>
    </source>
</evidence>
<dbReference type="InterPro" id="IPR001509">
    <property type="entry name" value="Epimerase_deHydtase"/>
</dbReference>